<accession>A0A3P7XBS1</accession>
<dbReference type="WBParaSite" id="HPBE_0000210901-mRNA-1">
    <property type="protein sequence ID" value="HPBE_0000210901-mRNA-1"/>
    <property type="gene ID" value="HPBE_0000210901"/>
</dbReference>
<dbReference type="AlphaFoldDB" id="A0A183F7G7"/>
<proteinExistence type="predicted"/>
<evidence type="ECO:0000313" key="1">
    <source>
        <dbReference type="EMBL" id="VDO23125.1"/>
    </source>
</evidence>
<evidence type="ECO:0000313" key="3">
    <source>
        <dbReference type="WBParaSite" id="HPBE_0000210901-mRNA-1"/>
    </source>
</evidence>
<organism evidence="2 3">
    <name type="scientific">Heligmosomoides polygyrus</name>
    <name type="common">Parasitic roundworm</name>
    <dbReference type="NCBI Taxonomy" id="6339"/>
    <lineage>
        <taxon>Eukaryota</taxon>
        <taxon>Metazoa</taxon>
        <taxon>Ecdysozoa</taxon>
        <taxon>Nematoda</taxon>
        <taxon>Chromadorea</taxon>
        <taxon>Rhabditida</taxon>
        <taxon>Rhabditina</taxon>
        <taxon>Rhabditomorpha</taxon>
        <taxon>Strongyloidea</taxon>
        <taxon>Heligmosomidae</taxon>
        <taxon>Heligmosomoides</taxon>
    </lineage>
</organism>
<reference evidence="3" key="2">
    <citation type="submission" date="2019-09" db="UniProtKB">
        <authorList>
            <consortium name="WormBaseParasite"/>
        </authorList>
    </citation>
    <scope>IDENTIFICATION</scope>
</reference>
<protein>
    <submittedName>
        <fullName evidence="3">HTH psq-type domain-containing protein</fullName>
    </submittedName>
</protein>
<name>A0A183F7G7_HELPZ</name>
<accession>A0A183F7G7</accession>
<dbReference type="EMBL" id="UZAH01002823">
    <property type="protein sequence ID" value="VDO23125.1"/>
    <property type="molecule type" value="Genomic_DNA"/>
</dbReference>
<evidence type="ECO:0000313" key="2">
    <source>
        <dbReference type="Proteomes" id="UP000050761"/>
    </source>
</evidence>
<sequence>MSSQGNRKPILTVNQRAIIKYCIDNAKDDIADRIIRRATEKKDDFKSFIDNLPRVSAAHVTQVTEVQLEVRRVP</sequence>
<dbReference type="Proteomes" id="UP000050761">
    <property type="component" value="Unassembled WGS sequence"/>
</dbReference>
<reference evidence="1 2" key="1">
    <citation type="submission" date="2018-11" db="EMBL/GenBank/DDBJ databases">
        <authorList>
            <consortium name="Pathogen Informatics"/>
        </authorList>
    </citation>
    <scope>NUCLEOTIDE SEQUENCE [LARGE SCALE GENOMIC DNA]</scope>
</reference>
<keyword evidence="2" id="KW-1185">Reference proteome</keyword>
<dbReference type="OrthoDB" id="5854162at2759"/>
<gene>
    <name evidence="1" type="ORF">HPBE_LOCUS2110</name>
</gene>